<dbReference type="OrthoDB" id="3222238at2759"/>
<dbReference type="EMBL" id="KV427632">
    <property type="protein sequence ID" value="KZT05078.1"/>
    <property type="molecule type" value="Genomic_DNA"/>
</dbReference>
<evidence type="ECO:0008006" key="3">
    <source>
        <dbReference type="Google" id="ProtNLM"/>
    </source>
</evidence>
<accession>A0A165DKG3</accession>
<dbReference type="InParanoid" id="A0A165DKG3"/>
<name>A0A165DKG3_9APHY</name>
<dbReference type="Proteomes" id="UP000076871">
    <property type="component" value="Unassembled WGS sequence"/>
</dbReference>
<sequence length="321" mass="36877">MTMVTMGCHTALQNPDVVREILQQLSPLDNNCSYDRLREIRMGLAACARVCRMFSEPALDFLWWKLGDITPALRLLPSIRVDEDNQTTSRISEYSVKYYLTGVPSIQEWAHFQEYARRVRVIDYYRAYFGLPAILSQLSDQNDRRPLFPLLQRISWNLSLTEDNPSIVALVSPTLRQLSVDLHGYDWTTPVAAMASRACSVVLQAVPDLRILQLDTSCHGLMLPVRFCRNLRELHSYHGLLRLDPNFWQDLFRLEHLSEVQGGFELPENVPDDGFVAIQSLSLEIMDVVHAIRFLKVVPPQQLRHTSLPPYEDLPTSSSRR</sequence>
<gene>
    <name evidence="1" type="ORF">LAESUDRAFT_241018</name>
</gene>
<keyword evidence="2" id="KW-1185">Reference proteome</keyword>
<proteinExistence type="predicted"/>
<protein>
    <recommendedName>
        <fullName evidence="3">F-box domain-containing protein</fullName>
    </recommendedName>
</protein>
<dbReference type="AlphaFoldDB" id="A0A165DKG3"/>
<reference evidence="1 2" key="1">
    <citation type="journal article" date="2016" name="Mol. Biol. Evol.">
        <title>Comparative Genomics of Early-Diverging Mushroom-Forming Fungi Provides Insights into the Origins of Lignocellulose Decay Capabilities.</title>
        <authorList>
            <person name="Nagy L.G."/>
            <person name="Riley R."/>
            <person name="Tritt A."/>
            <person name="Adam C."/>
            <person name="Daum C."/>
            <person name="Floudas D."/>
            <person name="Sun H."/>
            <person name="Yadav J.S."/>
            <person name="Pangilinan J."/>
            <person name="Larsson K.H."/>
            <person name="Matsuura K."/>
            <person name="Barry K."/>
            <person name="Labutti K."/>
            <person name="Kuo R."/>
            <person name="Ohm R.A."/>
            <person name="Bhattacharya S.S."/>
            <person name="Shirouzu T."/>
            <person name="Yoshinaga Y."/>
            <person name="Martin F.M."/>
            <person name="Grigoriev I.V."/>
            <person name="Hibbett D.S."/>
        </authorList>
    </citation>
    <scope>NUCLEOTIDE SEQUENCE [LARGE SCALE GENOMIC DNA]</scope>
    <source>
        <strain evidence="1 2">93-53</strain>
    </source>
</reference>
<evidence type="ECO:0000313" key="2">
    <source>
        <dbReference type="Proteomes" id="UP000076871"/>
    </source>
</evidence>
<organism evidence="1 2">
    <name type="scientific">Laetiporus sulphureus 93-53</name>
    <dbReference type="NCBI Taxonomy" id="1314785"/>
    <lineage>
        <taxon>Eukaryota</taxon>
        <taxon>Fungi</taxon>
        <taxon>Dikarya</taxon>
        <taxon>Basidiomycota</taxon>
        <taxon>Agaricomycotina</taxon>
        <taxon>Agaricomycetes</taxon>
        <taxon>Polyporales</taxon>
        <taxon>Laetiporus</taxon>
    </lineage>
</organism>
<evidence type="ECO:0000313" key="1">
    <source>
        <dbReference type="EMBL" id="KZT05078.1"/>
    </source>
</evidence>
<dbReference type="RefSeq" id="XP_040762818.1">
    <property type="nucleotide sequence ID" value="XM_040901699.1"/>
</dbReference>
<dbReference type="GeneID" id="63818731"/>